<dbReference type="AlphaFoldDB" id="A0A2T1DU35"/>
<evidence type="ECO:0000313" key="2">
    <source>
        <dbReference type="Proteomes" id="UP000239576"/>
    </source>
</evidence>
<reference evidence="1 2" key="2">
    <citation type="submission" date="2018-03" db="EMBL/GenBank/DDBJ databases">
        <title>The ancient ancestry and fast evolution of plastids.</title>
        <authorList>
            <person name="Moore K.R."/>
            <person name="Magnabosco C."/>
            <person name="Momper L."/>
            <person name="Gold D.A."/>
            <person name="Bosak T."/>
            <person name="Fournier G.P."/>
        </authorList>
    </citation>
    <scope>NUCLEOTIDE SEQUENCE [LARGE SCALE GENOMIC DNA]</scope>
    <source>
        <strain evidence="1 2">ULC18</strain>
    </source>
</reference>
<protein>
    <submittedName>
        <fullName evidence="1">Uncharacterized protein</fullName>
    </submittedName>
</protein>
<evidence type="ECO:0000313" key="1">
    <source>
        <dbReference type="EMBL" id="PSB24008.1"/>
    </source>
</evidence>
<dbReference type="OrthoDB" id="4058760at2"/>
<gene>
    <name evidence="1" type="ORF">C7B82_28745</name>
</gene>
<dbReference type="EMBL" id="PVWK01000156">
    <property type="protein sequence ID" value="PSB24008.1"/>
    <property type="molecule type" value="Genomic_DNA"/>
</dbReference>
<dbReference type="Proteomes" id="UP000239576">
    <property type="component" value="Unassembled WGS sequence"/>
</dbReference>
<accession>A0A2T1DU35</accession>
<dbReference type="RefSeq" id="WP_106260542.1">
    <property type="nucleotide sequence ID" value="NZ_CAWNSW010000021.1"/>
</dbReference>
<sequence length="118" mass="13759">MTQKKRTFVLFHHAAPFAVTRWTNLYFKTEKLGCIGDIIGGPIQGQFGNWVKDIAMPSPRQHFTHTWYWRKSENSEQDNHIKELGNALQLGTRTELKNLLNEIPAFTLLDESSPYRQR</sequence>
<proteinExistence type="predicted"/>
<comment type="caution">
    <text evidence="1">The sequence shown here is derived from an EMBL/GenBank/DDBJ whole genome shotgun (WGS) entry which is preliminary data.</text>
</comment>
<name>A0A2T1DU35_9CYAN</name>
<organism evidence="1 2">
    <name type="scientific">Stenomitos frigidus ULC18</name>
    <dbReference type="NCBI Taxonomy" id="2107698"/>
    <lineage>
        <taxon>Bacteria</taxon>
        <taxon>Bacillati</taxon>
        <taxon>Cyanobacteriota</taxon>
        <taxon>Cyanophyceae</taxon>
        <taxon>Leptolyngbyales</taxon>
        <taxon>Leptolyngbyaceae</taxon>
        <taxon>Stenomitos</taxon>
    </lineage>
</organism>
<keyword evidence="2" id="KW-1185">Reference proteome</keyword>
<reference evidence="2" key="1">
    <citation type="submission" date="2018-02" db="EMBL/GenBank/DDBJ databases">
        <authorList>
            <person name="Moore K."/>
            <person name="Momper L."/>
        </authorList>
    </citation>
    <scope>NUCLEOTIDE SEQUENCE [LARGE SCALE GENOMIC DNA]</scope>
    <source>
        <strain evidence="2">ULC18</strain>
    </source>
</reference>